<comment type="caution">
    <text evidence="1">The sequence shown here is derived from an EMBL/GenBank/DDBJ whole genome shotgun (WGS) entry which is preliminary data.</text>
</comment>
<proteinExistence type="predicted"/>
<organism evidence="1 2">
    <name type="scientific">Aspergillus melleus</name>
    <dbReference type="NCBI Taxonomy" id="138277"/>
    <lineage>
        <taxon>Eukaryota</taxon>
        <taxon>Fungi</taxon>
        <taxon>Dikarya</taxon>
        <taxon>Ascomycota</taxon>
        <taxon>Pezizomycotina</taxon>
        <taxon>Eurotiomycetes</taxon>
        <taxon>Eurotiomycetidae</taxon>
        <taxon>Eurotiales</taxon>
        <taxon>Aspergillaceae</taxon>
        <taxon>Aspergillus</taxon>
        <taxon>Aspergillus subgen. Circumdati</taxon>
    </lineage>
</organism>
<dbReference type="EMBL" id="JAOPJF010000093">
    <property type="protein sequence ID" value="KAK1140004.1"/>
    <property type="molecule type" value="Genomic_DNA"/>
</dbReference>
<protein>
    <submittedName>
        <fullName evidence="1">Uncharacterized protein</fullName>
    </submittedName>
</protein>
<evidence type="ECO:0000313" key="1">
    <source>
        <dbReference type="EMBL" id="KAK1140004.1"/>
    </source>
</evidence>
<accession>A0ACC3AQJ4</accession>
<name>A0ACC3AQJ4_9EURO</name>
<gene>
    <name evidence="1" type="ORF">N8T08_011000</name>
</gene>
<evidence type="ECO:0000313" key="2">
    <source>
        <dbReference type="Proteomes" id="UP001177260"/>
    </source>
</evidence>
<reference evidence="1 2" key="1">
    <citation type="journal article" date="2023" name="ACS Omega">
        <title>Identification of the Neoaspergillic Acid Biosynthesis Gene Cluster by Establishing an In Vitro CRISPR-Ribonucleoprotein Genetic System in Aspergillus melleus.</title>
        <authorList>
            <person name="Yuan B."/>
            <person name="Grau M.F."/>
            <person name="Murata R.M."/>
            <person name="Torok T."/>
            <person name="Venkateswaran K."/>
            <person name="Stajich J.E."/>
            <person name="Wang C.C.C."/>
        </authorList>
    </citation>
    <scope>NUCLEOTIDE SEQUENCE [LARGE SCALE GENOMIC DNA]</scope>
    <source>
        <strain evidence="1 2">IMV 1140</strain>
    </source>
</reference>
<sequence>MAYNKSYNPDALPAHAEPEQVAQMIGAMQVGPGQQQKPHRPSPNPSSSGVPPRVPVSGAPNAQFQSAPVSRPLNNNKPLPAGPQQNHHQTHPLHPSPPPQNYGFGPPPSQPVRNRPQPTSRPPRSPNPPPLGVPDDDPQQLFPLFRAANSSHSGSLTEMELGSALVNGDYTSFHPRTVKMMIRMFDRNSSGTISFDEFVSLWRYLAAWRELFDRFDVDRSGRISLQEFENALAAFGYRLSQPFVTVLFTTFEAKGRQMNGPPKGPPSTGMSFDLFVQACISLRRMTDAFKRYDDDRDGYITVSFEEFLTVLFLAALDMTIVSTALPTMARSFNASESGYSWMASSYMLANAACVPLWGKISDIWGRKLILLVANVVFLVGSLICALAHNLPMMLAGRAIQGAGGGGIIVLVNISVSDLFSVRDRPLYYGLFGSVWAIAGALGPIIGGAFTTNVSWRWCFYLNLPIGGFSFVMLLFFLKIEAGKTPLLAGLRSIDWSGTLLIIGGTLMFLFGLEFGGVSYPWNSPTVICLIVFGIVTWALAMVNEWKIARYPVIPTRLFQNWHNVLVLLVCFCHSFVFIAGSYYLPLYFQTVILANPIMSGVYVFPMVLSLSFVSAATGFIIKKTGRYHELIVGGMCFFTLGYGLLIDLKHYASWSRIVIYQLIGGIGTGPIFQAPLVALQANIHRADVAAATATFSFLRQASAAISIVLGTVIYQNVLGQQMPAITAALGAEKAAAVAQTFSGSQTDLVKNLPEDQKTVVLKAFTFTMSRMWIFYTAVAGFGFIVSLFIRPVELSKAHTFTKTGLEEQERARQEVLAAQKNKNKPSPEKQDV</sequence>
<keyword evidence="2" id="KW-1185">Reference proteome</keyword>
<dbReference type="Proteomes" id="UP001177260">
    <property type="component" value="Unassembled WGS sequence"/>
</dbReference>